<accession>A0ABV0NIX2</accession>
<name>A0ABV0NIX2_9TELE</name>
<dbReference type="EMBL" id="JAHRIO010036203">
    <property type="protein sequence ID" value="MEQ2170172.1"/>
    <property type="molecule type" value="Genomic_DNA"/>
</dbReference>
<sequence>MGVTSNPLRLFRCFPTKSQYAKKMLQAPSDIQACEQGLFIWKVAQQRGGGVLSQFSAVEFLCNRFITGCVCIAPTTNFIALRPSKAEPIHNVEKASLLAVGRNWLIGKECISKKYKSVNMSCWQQQDESYAKMRS</sequence>
<dbReference type="Proteomes" id="UP001476798">
    <property type="component" value="Unassembled WGS sequence"/>
</dbReference>
<evidence type="ECO:0000313" key="2">
    <source>
        <dbReference type="Proteomes" id="UP001476798"/>
    </source>
</evidence>
<gene>
    <name evidence="1" type="ORF">GOODEAATRI_032638</name>
</gene>
<evidence type="ECO:0000313" key="1">
    <source>
        <dbReference type="EMBL" id="MEQ2170172.1"/>
    </source>
</evidence>
<keyword evidence="2" id="KW-1185">Reference proteome</keyword>
<protein>
    <submittedName>
        <fullName evidence="1">Uncharacterized protein</fullName>
    </submittedName>
</protein>
<reference evidence="1 2" key="1">
    <citation type="submission" date="2021-06" db="EMBL/GenBank/DDBJ databases">
        <authorList>
            <person name="Palmer J.M."/>
        </authorList>
    </citation>
    <scope>NUCLEOTIDE SEQUENCE [LARGE SCALE GENOMIC DNA]</scope>
    <source>
        <strain evidence="1 2">GA_2019</strain>
        <tissue evidence="1">Muscle</tissue>
    </source>
</reference>
<comment type="caution">
    <text evidence="1">The sequence shown here is derived from an EMBL/GenBank/DDBJ whole genome shotgun (WGS) entry which is preliminary data.</text>
</comment>
<organism evidence="1 2">
    <name type="scientific">Goodea atripinnis</name>
    <dbReference type="NCBI Taxonomy" id="208336"/>
    <lineage>
        <taxon>Eukaryota</taxon>
        <taxon>Metazoa</taxon>
        <taxon>Chordata</taxon>
        <taxon>Craniata</taxon>
        <taxon>Vertebrata</taxon>
        <taxon>Euteleostomi</taxon>
        <taxon>Actinopterygii</taxon>
        <taxon>Neopterygii</taxon>
        <taxon>Teleostei</taxon>
        <taxon>Neoteleostei</taxon>
        <taxon>Acanthomorphata</taxon>
        <taxon>Ovalentaria</taxon>
        <taxon>Atherinomorphae</taxon>
        <taxon>Cyprinodontiformes</taxon>
        <taxon>Goodeidae</taxon>
        <taxon>Goodea</taxon>
    </lineage>
</organism>
<proteinExistence type="predicted"/>